<feature type="region of interest" description="Disordered" evidence="4">
    <location>
        <begin position="1122"/>
        <end position="1224"/>
    </location>
</feature>
<feature type="domain" description="RING-type" evidence="5">
    <location>
        <begin position="1646"/>
        <end position="1687"/>
    </location>
</feature>
<dbReference type="SMART" id="SM00184">
    <property type="entry name" value="RING"/>
    <property type="match status" value="1"/>
</dbReference>
<gene>
    <name evidence="6" type="ORF">LOTGIDRAFT_231602</name>
</gene>
<feature type="region of interest" description="Disordered" evidence="4">
    <location>
        <begin position="1330"/>
        <end position="1405"/>
    </location>
</feature>
<keyword evidence="7" id="KW-1185">Reference proteome</keyword>
<evidence type="ECO:0000313" key="6">
    <source>
        <dbReference type="EMBL" id="ESO97436.1"/>
    </source>
</evidence>
<dbReference type="STRING" id="225164.V4AUJ2"/>
<dbReference type="PROSITE" id="PS50089">
    <property type="entry name" value="ZF_RING_2"/>
    <property type="match status" value="1"/>
</dbReference>
<dbReference type="PANTHER" id="PTHR17550">
    <property type="entry name" value="E3 UBIQUITIN-PROTEIN LIGASE TTC3"/>
    <property type="match status" value="1"/>
</dbReference>
<dbReference type="InterPro" id="IPR001841">
    <property type="entry name" value="Znf_RING"/>
</dbReference>
<dbReference type="OrthoDB" id="8062037at2759"/>
<dbReference type="HOGENOM" id="CLU_240847_0_0_1"/>
<dbReference type="Pfam" id="PF13639">
    <property type="entry name" value="zf-RING_2"/>
    <property type="match status" value="1"/>
</dbReference>
<dbReference type="KEGG" id="lgi:LOTGIDRAFT_231602"/>
<dbReference type="PANTHER" id="PTHR17550:SF4">
    <property type="entry name" value="E3 UBIQUITIN-PROTEIN LIGASE TTC3"/>
    <property type="match status" value="1"/>
</dbReference>
<organism evidence="6 7">
    <name type="scientific">Lottia gigantea</name>
    <name type="common">Giant owl limpet</name>
    <dbReference type="NCBI Taxonomy" id="225164"/>
    <lineage>
        <taxon>Eukaryota</taxon>
        <taxon>Metazoa</taxon>
        <taxon>Spiralia</taxon>
        <taxon>Lophotrochozoa</taxon>
        <taxon>Mollusca</taxon>
        <taxon>Gastropoda</taxon>
        <taxon>Patellogastropoda</taxon>
        <taxon>Lottioidea</taxon>
        <taxon>Lottiidae</taxon>
        <taxon>Lottia</taxon>
    </lineage>
</organism>
<evidence type="ECO:0000256" key="3">
    <source>
        <dbReference type="PROSITE-ProRule" id="PRU00175"/>
    </source>
</evidence>
<dbReference type="GO" id="GO:0008270">
    <property type="term" value="F:zinc ion binding"/>
    <property type="evidence" value="ECO:0007669"/>
    <property type="project" value="UniProtKB-KW"/>
</dbReference>
<feature type="region of interest" description="Disordered" evidence="4">
    <location>
        <begin position="51"/>
        <end position="89"/>
    </location>
</feature>
<evidence type="ECO:0000256" key="2">
    <source>
        <dbReference type="ARBA" id="ARBA00022833"/>
    </source>
</evidence>
<feature type="compositionally biased region" description="Polar residues" evidence="4">
    <location>
        <begin position="599"/>
        <end position="609"/>
    </location>
</feature>
<dbReference type="Gene3D" id="3.30.40.10">
    <property type="entry name" value="Zinc/RING finger domain, C3HC4 (zinc finger)"/>
    <property type="match status" value="1"/>
</dbReference>
<dbReference type="SUPFAM" id="SSF57850">
    <property type="entry name" value="RING/U-box"/>
    <property type="match status" value="1"/>
</dbReference>
<name>V4AUJ2_LOTGI</name>
<proteinExistence type="predicted"/>
<dbReference type="RefSeq" id="XP_009052024.1">
    <property type="nucleotide sequence ID" value="XM_009053776.1"/>
</dbReference>
<keyword evidence="1 3" id="KW-0863">Zinc-finger</keyword>
<protein>
    <recommendedName>
        <fullName evidence="5">RING-type domain-containing protein</fullName>
    </recommendedName>
</protein>
<accession>V4AUJ2</accession>
<feature type="compositionally biased region" description="Polar residues" evidence="4">
    <location>
        <begin position="1122"/>
        <end position="1133"/>
    </location>
</feature>
<evidence type="ECO:0000256" key="4">
    <source>
        <dbReference type="SAM" id="MobiDB-lite"/>
    </source>
</evidence>
<keyword evidence="1 3" id="KW-0479">Metal-binding</keyword>
<feature type="compositionally biased region" description="Basic and acidic residues" evidence="4">
    <location>
        <begin position="1337"/>
        <end position="1347"/>
    </location>
</feature>
<evidence type="ECO:0000259" key="5">
    <source>
        <dbReference type="PROSITE" id="PS50089"/>
    </source>
</evidence>
<dbReference type="CTD" id="20248648"/>
<feature type="compositionally biased region" description="Basic and acidic residues" evidence="4">
    <location>
        <begin position="1358"/>
        <end position="1372"/>
    </location>
</feature>
<feature type="region of interest" description="Disordered" evidence="4">
    <location>
        <begin position="589"/>
        <end position="615"/>
    </location>
</feature>
<dbReference type="GeneID" id="20248648"/>
<dbReference type="Proteomes" id="UP000030746">
    <property type="component" value="Unassembled WGS sequence"/>
</dbReference>
<dbReference type="InterPro" id="IPR013083">
    <property type="entry name" value="Znf_RING/FYVE/PHD"/>
</dbReference>
<evidence type="ECO:0000256" key="1">
    <source>
        <dbReference type="ARBA" id="ARBA00022771"/>
    </source>
</evidence>
<evidence type="ECO:0000313" key="7">
    <source>
        <dbReference type="Proteomes" id="UP000030746"/>
    </source>
</evidence>
<reference evidence="6 7" key="1">
    <citation type="journal article" date="2013" name="Nature">
        <title>Insights into bilaterian evolution from three spiralian genomes.</title>
        <authorList>
            <person name="Simakov O."/>
            <person name="Marletaz F."/>
            <person name="Cho S.J."/>
            <person name="Edsinger-Gonzales E."/>
            <person name="Havlak P."/>
            <person name="Hellsten U."/>
            <person name="Kuo D.H."/>
            <person name="Larsson T."/>
            <person name="Lv J."/>
            <person name="Arendt D."/>
            <person name="Savage R."/>
            <person name="Osoegawa K."/>
            <person name="de Jong P."/>
            <person name="Grimwood J."/>
            <person name="Chapman J.A."/>
            <person name="Shapiro H."/>
            <person name="Aerts A."/>
            <person name="Otillar R.P."/>
            <person name="Terry A.Y."/>
            <person name="Boore J.L."/>
            <person name="Grigoriev I.V."/>
            <person name="Lindberg D.R."/>
            <person name="Seaver E.C."/>
            <person name="Weisblat D.A."/>
            <person name="Putnam N.H."/>
            <person name="Rokhsar D.S."/>
        </authorList>
    </citation>
    <scope>NUCLEOTIDE SEQUENCE [LARGE SCALE GENOMIC DNA]</scope>
</reference>
<keyword evidence="2" id="KW-0862">Zinc</keyword>
<feature type="compositionally biased region" description="Basic and acidic residues" evidence="4">
    <location>
        <begin position="1148"/>
        <end position="1160"/>
    </location>
</feature>
<feature type="compositionally biased region" description="Polar residues" evidence="4">
    <location>
        <begin position="1200"/>
        <end position="1214"/>
    </location>
</feature>
<dbReference type="EMBL" id="KB201305">
    <property type="protein sequence ID" value="ESO97436.1"/>
    <property type="molecule type" value="Genomic_DNA"/>
</dbReference>
<sequence length="1702" mass="190424">MSQPPIFSFYNSSAIQHSPTVQFPQYGVQPFPPPQHNPYANQYHYNTSTWSSYPSSPVQTSPHLQSRSQTPQLCGNINNSYTSPRRQSSPLMILSPITEPALFKNKGSVLIDENMHPRTLPSQMVSASASVSNINPNKDASTTTNYVYKSPNRSQIFLERAKKLGIVCARSESSSEDMSITNGFNRENEALEKKNKLNSLCYHDAVVIDKESTKTMDDLFSSVARKITTDVICSAVMELNAEYGISIQVDDFLKSVDNLLDNITDNNIIRDEEVIPNLEPMQLEAESNLEKLSSVTSSQTSLLNPDTPELKPLNVDIMDSMYLPFQTIPISPEYPEQNANHNNNNIHTESYMMASRNTDFMDLNSYWEEMVNVETQTVVEMVEKATITEFTKSQTVQVERHTTGVQTELPLVTAVPPKVKSKNKKLQTDPEMFRVKSSDSNYRYMKMLEKEVYSLRSQMCLIEIQRELHELQSTKVRWTEFFTPRHECNGLNEMLDARVNWLKQCHINIKTQLESGIARLDTGVGLKQLPEPNIYIPTANGNQTFVPKTVMCRPSQLVRVQQASNRESSVPENLTTQKDNLVSQLDIDSEISDDKQSLDETTTSSSSGEINPYKDYPLTHLKDYVVSERSSESDTSNEVKVQLATDHHRIKQLNNTEHEENRKELIGYDNSSVTVNIEKYTSKESEEAQSVDQTSVMASNESTVRNDIMTILLDVNPIYEPASIKYHTSTSLKASHICNDESHLGHHNVSKLNLSLSANLDVIKELTETIKEEADIDTQVLQNTRSTDQPQLSVKIEDIPLPDSDAEGLLEKNVEYVAEEENKLEEYSSSAFSDTKTRCLVKKIDHYLSESISDCPEEITTLPDVMNPEESVNGNSFEAPVEETSINIPKDNPLIQEIPPVLNKDLLKAVTTQLVNDYPNLLSNPDYLKKLADQQTLLLQSYLDQKTNPQTGAQAAGPDTSPHNMGSLLRNVVPVSATQQSNCSLNPAEKISSEFAKICSTGSSRPNSPVHLVQPSVNFISQQNMLPHSQQMMLRPLGPYEQHFPVSNSTFQQQYSVNAFQNQYSNRPAFINAQNVSGLFPIRQQQPMVPQTALSTTNQTHTGAPFSNPVAPYTTQNEMNCFSPNNIESSSKLINDGKSESTANGSDGMKDPNLPEKQTLKEQSPPLSIKSYLVQKDKVKLTKRKNPVNTGTSGEEDSQSMDTSSETLHNTSFSKPEISDKGTSEMNTLGVSQRFSSLVELNQSGYMSDCNIDSKVKKNSSLKHLQHDNSGYMSDSGFKSIPKTTAPGFQNKKVTTAALLSGANGFQNGSSKTHSIPSLFSLSLNSDNVQRFPNPTDSKENTYKQEPIKTFVQQPEVLHSRSEKKSTDTDMKSRKRNKTTSDLSRPSENKPLPMFQTNSGQDDWDLEADPYPTTFKFKTDAQKSLNFGTNASDLCTFSKQAVQSNPKGVPKTAKKTGLKSEAKINTQFLGRLLKSTESSNERKNSKAIPQALAMSASIQDIDEEEVDEWKTVPKKIKKIKPEVVLPPPPKPTGKKKRTVKEDAAFIKLIELMTARIPNTNRDDVIYIIGEIRKKKGTLKGIPLKNIIEMGTTIMSSKDNNHKITTASKVQVATHFAKDVPPRFKRIMEQTVTELSLPKSYEEGDVCVICCDELSAERTKALDCGHEFHIMCINEWVYKHERTCPTCRQIALFPEEFPTLGAG</sequence>